<evidence type="ECO:0000259" key="1">
    <source>
        <dbReference type="SMART" id="SM00893"/>
    </source>
</evidence>
<keyword evidence="3" id="KW-1185">Reference proteome</keyword>
<feature type="domain" description="Electron transfer flavoprotein alpha/beta-subunit N-terminal" evidence="1">
    <location>
        <begin position="25"/>
        <end position="237"/>
    </location>
</feature>
<dbReference type="Pfam" id="PF01012">
    <property type="entry name" value="ETF"/>
    <property type="match status" value="1"/>
</dbReference>
<dbReference type="InterPro" id="IPR012255">
    <property type="entry name" value="ETF_b"/>
</dbReference>
<dbReference type="EMBL" id="VOAH01000008">
    <property type="protein sequence ID" value="TVP40400.1"/>
    <property type="molecule type" value="Genomic_DNA"/>
</dbReference>
<dbReference type="SMART" id="SM00893">
    <property type="entry name" value="ETF"/>
    <property type="match status" value="1"/>
</dbReference>
<dbReference type="InterPro" id="IPR014730">
    <property type="entry name" value="ETF_a/b_N"/>
</dbReference>
<gene>
    <name evidence="2" type="primary">eftB</name>
    <name evidence="2" type="ORF">NARC_80130</name>
</gene>
<accession>A0A557SUW9</accession>
<dbReference type="InterPro" id="IPR014729">
    <property type="entry name" value="Rossmann-like_a/b/a_fold"/>
</dbReference>
<dbReference type="PANTHER" id="PTHR21294">
    <property type="entry name" value="ELECTRON TRANSFER FLAVOPROTEIN BETA-SUBUNIT"/>
    <property type="match status" value="1"/>
</dbReference>
<dbReference type="Proteomes" id="UP000315289">
    <property type="component" value="Unassembled WGS sequence"/>
</dbReference>
<dbReference type="RefSeq" id="WP_261377848.1">
    <property type="nucleotide sequence ID" value="NZ_ML675584.1"/>
</dbReference>
<dbReference type="Gene3D" id="3.40.50.620">
    <property type="entry name" value="HUPs"/>
    <property type="match status" value="1"/>
</dbReference>
<name>A0A557SUW9_9ARCH</name>
<proteinExistence type="predicted"/>
<protein>
    <submittedName>
        <fullName evidence="2">Putative electron transfer flavoprotein, subunit beta</fullName>
    </submittedName>
</protein>
<evidence type="ECO:0000313" key="3">
    <source>
        <dbReference type="Proteomes" id="UP000315289"/>
    </source>
</evidence>
<organism evidence="2 3">
    <name type="scientific">Candidatus Nitrosocosmicus arcticus</name>
    <dbReference type="NCBI Taxonomy" id="2035267"/>
    <lineage>
        <taxon>Archaea</taxon>
        <taxon>Nitrososphaerota</taxon>
        <taxon>Nitrososphaeria</taxon>
        <taxon>Nitrososphaerales</taxon>
        <taxon>Nitrososphaeraceae</taxon>
        <taxon>Candidatus Nitrosocosmicus</taxon>
    </lineage>
</organism>
<dbReference type="SUPFAM" id="SSF52402">
    <property type="entry name" value="Adenine nucleotide alpha hydrolases-like"/>
    <property type="match status" value="1"/>
</dbReference>
<dbReference type="PIRSF" id="PIRSF000090">
    <property type="entry name" value="Beta-ETF"/>
    <property type="match status" value="1"/>
</dbReference>
<dbReference type="PANTHER" id="PTHR21294:SF17">
    <property type="entry name" value="PROTEIN FIXA"/>
    <property type="match status" value="1"/>
</dbReference>
<dbReference type="AlphaFoldDB" id="A0A557SUW9"/>
<evidence type="ECO:0000313" key="2">
    <source>
        <dbReference type="EMBL" id="TVP40400.1"/>
    </source>
</evidence>
<sequence>MSLNIAVIIKLEPDFSDGNVSYNPDGTLNRAETKTILGHHSAIASQAAFYAKVKYGARVSIGTMGPPMAEIALNESLLLSDAEELHLYSDRSFAGADTLSTAEVLKTGISKMNDGKPMDIVFSGYRASDGETGQTGPQTAWKLGYTFLGNVISYEIDIEKRVITALRLVSYGTYNLIEQIQAPLPVFIAVDPSYKSPFITVSQRLRASRYQKEARIRSENYKSCLTVFSAKELGVDPKLVGLPGSPTIVYKVEKIPKIKSNRSAETIENIDPGRISNILEKIHETIG</sequence>
<dbReference type="GO" id="GO:0009055">
    <property type="term" value="F:electron transfer activity"/>
    <property type="evidence" value="ECO:0007669"/>
    <property type="project" value="InterPro"/>
</dbReference>
<reference evidence="2 3" key="1">
    <citation type="journal article" date="2019" name="Front. Microbiol.">
        <title>Ammonia Oxidation by the Arctic Terrestrial Thaumarchaeote Candidatus Nitrosocosmicus arcticus Is Stimulated by Increasing Temperatures.</title>
        <authorList>
            <person name="Alves R.J.E."/>
            <person name="Kerou M."/>
            <person name="Zappe A."/>
            <person name="Bittner R."/>
            <person name="Abby S.S."/>
            <person name="Schmidt H.A."/>
            <person name="Pfeifer K."/>
            <person name="Schleper C."/>
        </authorList>
    </citation>
    <scope>NUCLEOTIDE SEQUENCE [LARGE SCALE GENOMIC DNA]</scope>
    <source>
        <strain evidence="2 3">Kfb</strain>
    </source>
</reference>
<comment type="caution">
    <text evidence="2">The sequence shown here is derived from an EMBL/GenBank/DDBJ whole genome shotgun (WGS) entry which is preliminary data.</text>
</comment>